<dbReference type="Gene3D" id="3.20.10.10">
    <property type="entry name" value="D-amino Acid Aminotransferase, subunit A, domain 2"/>
    <property type="match status" value="1"/>
</dbReference>
<dbReference type="GO" id="GO:0009099">
    <property type="term" value="P:L-valine biosynthetic process"/>
    <property type="evidence" value="ECO:0007669"/>
    <property type="project" value="UniProtKB-UniPathway"/>
</dbReference>
<keyword evidence="8 17" id="KW-0028">Amino-acid biosynthesis</keyword>
<dbReference type="Proteomes" id="UP000588098">
    <property type="component" value="Unassembled WGS sequence"/>
</dbReference>
<dbReference type="InterPro" id="IPR005785">
    <property type="entry name" value="B_amino_transI"/>
</dbReference>
<dbReference type="UniPathway" id="UPA00048">
    <property type="reaction ID" value="UER00073"/>
</dbReference>
<dbReference type="PROSITE" id="PS00770">
    <property type="entry name" value="AA_TRANSFER_CLASS_4"/>
    <property type="match status" value="1"/>
</dbReference>
<reference evidence="18 19" key="1">
    <citation type="submission" date="2020-08" db="EMBL/GenBank/DDBJ databases">
        <title>Genomic Encyclopedia of Type Strains, Phase III (KMG-III): the genomes of soil and plant-associated and newly described type strains.</title>
        <authorList>
            <person name="Whitman W."/>
        </authorList>
    </citation>
    <scope>NUCLEOTIDE SEQUENCE [LARGE SCALE GENOMIC DNA]</scope>
    <source>
        <strain evidence="18 19">CECT 8305</strain>
    </source>
</reference>
<dbReference type="NCBIfam" id="TIGR01122">
    <property type="entry name" value="ilvE_I"/>
    <property type="match status" value="1"/>
</dbReference>
<comment type="catalytic activity">
    <reaction evidence="12 17">
        <text>L-valine + 2-oxoglutarate = 3-methyl-2-oxobutanoate + L-glutamate</text>
        <dbReference type="Rhea" id="RHEA:24813"/>
        <dbReference type="ChEBI" id="CHEBI:11851"/>
        <dbReference type="ChEBI" id="CHEBI:16810"/>
        <dbReference type="ChEBI" id="CHEBI:29985"/>
        <dbReference type="ChEBI" id="CHEBI:57762"/>
        <dbReference type="EC" id="2.6.1.42"/>
    </reaction>
</comment>
<comment type="function">
    <text evidence="2 17">Acts on leucine, isoleucine and valine.</text>
</comment>
<organism evidence="18 19">
    <name type="scientific">Streptomyces zagrosensis</name>
    <dbReference type="NCBI Taxonomy" id="1042984"/>
    <lineage>
        <taxon>Bacteria</taxon>
        <taxon>Bacillati</taxon>
        <taxon>Actinomycetota</taxon>
        <taxon>Actinomycetes</taxon>
        <taxon>Kitasatosporales</taxon>
        <taxon>Streptomycetaceae</taxon>
        <taxon>Streptomyces</taxon>
    </lineage>
</organism>
<keyword evidence="10 16" id="KW-0663">Pyridoxal phosphate</keyword>
<evidence type="ECO:0000256" key="12">
    <source>
        <dbReference type="ARBA" id="ARBA00048212"/>
    </source>
</evidence>
<comment type="catalytic activity">
    <reaction evidence="13 17">
        <text>L-isoleucine + 2-oxoglutarate = (S)-3-methyl-2-oxopentanoate + L-glutamate</text>
        <dbReference type="Rhea" id="RHEA:24801"/>
        <dbReference type="ChEBI" id="CHEBI:16810"/>
        <dbReference type="ChEBI" id="CHEBI:29985"/>
        <dbReference type="ChEBI" id="CHEBI:35146"/>
        <dbReference type="ChEBI" id="CHEBI:58045"/>
        <dbReference type="EC" id="2.6.1.42"/>
    </reaction>
</comment>
<dbReference type="SUPFAM" id="SSF56752">
    <property type="entry name" value="D-aminoacid aminotransferase-like PLP-dependent enzymes"/>
    <property type="match status" value="1"/>
</dbReference>
<evidence type="ECO:0000313" key="19">
    <source>
        <dbReference type="Proteomes" id="UP000588098"/>
    </source>
</evidence>
<evidence type="ECO:0000256" key="2">
    <source>
        <dbReference type="ARBA" id="ARBA00003109"/>
    </source>
</evidence>
<keyword evidence="7 17" id="KW-0032">Aminotransferase</keyword>
<proteinExistence type="inferred from homology"/>
<dbReference type="GO" id="GO:0009097">
    <property type="term" value="P:isoleucine biosynthetic process"/>
    <property type="evidence" value="ECO:0007669"/>
    <property type="project" value="UniProtKB-UniPathway"/>
</dbReference>
<comment type="caution">
    <text evidence="18">The sequence shown here is derived from an EMBL/GenBank/DDBJ whole genome shotgun (WGS) entry which is preliminary data.</text>
</comment>
<dbReference type="InterPro" id="IPR043132">
    <property type="entry name" value="BCAT-like_C"/>
</dbReference>
<evidence type="ECO:0000256" key="11">
    <source>
        <dbReference type="ARBA" id="ARBA00023304"/>
    </source>
</evidence>
<evidence type="ECO:0000256" key="3">
    <source>
        <dbReference type="ARBA" id="ARBA00004824"/>
    </source>
</evidence>
<dbReference type="GO" id="GO:0005829">
    <property type="term" value="C:cytosol"/>
    <property type="evidence" value="ECO:0007669"/>
    <property type="project" value="TreeGrafter"/>
</dbReference>
<evidence type="ECO:0000256" key="9">
    <source>
        <dbReference type="ARBA" id="ARBA00022679"/>
    </source>
</evidence>
<evidence type="ECO:0000256" key="15">
    <source>
        <dbReference type="RuleBase" id="RU004106"/>
    </source>
</evidence>
<dbReference type="FunFam" id="3.20.10.10:FF:000002">
    <property type="entry name" value="D-alanine aminotransferase"/>
    <property type="match status" value="1"/>
</dbReference>
<dbReference type="UniPathway" id="UPA00047">
    <property type="reaction ID" value="UER00058"/>
</dbReference>
<dbReference type="EMBL" id="JACHJL010000005">
    <property type="protein sequence ID" value="MBB5935697.1"/>
    <property type="molecule type" value="Genomic_DNA"/>
</dbReference>
<dbReference type="GO" id="GO:0004084">
    <property type="term" value="F:branched-chain-amino-acid transaminase activity"/>
    <property type="evidence" value="ECO:0007669"/>
    <property type="project" value="UniProtKB-EC"/>
</dbReference>
<evidence type="ECO:0000256" key="7">
    <source>
        <dbReference type="ARBA" id="ARBA00022576"/>
    </source>
</evidence>
<evidence type="ECO:0000256" key="14">
    <source>
        <dbReference type="ARBA" id="ARBA00049229"/>
    </source>
</evidence>
<dbReference type="EC" id="2.6.1.42" evidence="17"/>
<dbReference type="InterPro" id="IPR036038">
    <property type="entry name" value="Aminotransferase-like"/>
</dbReference>
<keyword evidence="19" id="KW-1185">Reference proteome</keyword>
<evidence type="ECO:0000256" key="6">
    <source>
        <dbReference type="ARBA" id="ARBA00009320"/>
    </source>
</evidence>
<dbReference type="AlphaFoldDB" id="A0A7W9QAJ1"/>
<dbReference type="Gene3D" id="3.30.470.10">
    <property type="match status" value="1"/>
</dbReference>
<dbReference type="PANTHER" id="PTHR42743">
    <property type="entry name" value="AMINO-ACID AMINOTRANSFERASE"/>
    <property type="match status" value="1"/>
</dbReference>
<gene>
    <name evidence="17" type="primary">ilvE</name>
    <name evidence="18" type="ORF">FHS42_002759</name>
</gene>
<dbReference type="InterPro" id="IPR043131">
    <property type="entry name" value="BCAT-like_N"/>
</dbReference>
<evidence type="ECO:0000256" key="1">
    <source>
        <dbReference type="ARBA" id="ARBA00001933"/>
    </source>
</evidence>
<comment type="similarity">
    <text evidence="6 15">Belongs to the class-IV pyridoxal-phosphate-dependent aminotransferase family.</text>
</comment>
<evidence type="ECO:0000256" key="13">
    <source>
        <dbReference type="ARBA" id="ARBA00048798"/>
    </source>
</evidence>
<comment type="pathway">
    <text evidence="4 17">Amino-acid biosynthesis; L-valine biosynthesis; L-valine from pyruvate: step 4/4.</text>
</comment>
<keyword evidence="9 17" id="KW-0808">Transferase</keyword>
<evidence type="ECO:0000256" key="8">
    <source>
        <dbReference type="ARBA" id="ARBA00022605"/>
    </source>
</evidence>
<sequence length="301" mass="32787">MSDDLPNRPFDDRDGVIWLDGEFVPWRAARLHVLSHGLHYATSVFEGERAYAGAVFKLREHSERLLASGREMGFEVPWSAAELDVATRELIQALDIHDGYVRPVAWCGTETMSVSPRQAHVHVAIAAWPWPHVFTPAAQQQGIRLATARWRRPAPNTAPVRAKGGALYAIGALARQEAESAGYDDALLLDHRGLLAEATGANLFLVIDGALHTPVPDCFLDGITRRTVIAAARRLGIPVVERPMAPAELAAATEAFLTGTAYEVQPIRCIDDREFTVGDIGMALLKDYQHTVAATARSTGA</sequence>
<evidence type="ECO:0000256" key="10">
    <source>
        <dbReference type="ARBA" id="ARBA00022898"/>
    </source>
</evidence>
<evidence type="ECO:0000256" key="4">
    <source>
        <dbReference type="ARBA" id="ARBA00004931"/>
    </source>
</evidence>
<comment type="pathway">
    <text evidence="5 17">Amino-acid biosynthesis; L-leucine biosynthesis; L-leucine from 3-methyl-2-oxobutanoate: step 4/4.</text>
</comment>
<evidence type="ECO:0000256" key="17">
    <source>
        <dbReference type="RuleBase" id="RU364094"/>
    </source>
</evidence>
<name>A0A7W9QAJ1_9ACTN</name>
<dbReference type="UniPathway" id="UPA00049">
    <property type="reaction ID" value="UER00062"/>
</dbReference>
<comment type="pathway">
    <text evidence="3 17">Amino-acid biosynthesis; L-isoleucine biosynthesis; L-isoleucine from 2-oxobutanoate: step 4/4.</text>
</comment>
<dbReference type="NCBIfam" id="NF005726">
    <property type="entry name" value="PRK07544.1"/>
    <property type="match status" value="1"/>
</dbReference>
<dbReference type="InterPro" id="IPR001544">
    <property type="entry name" value="Aminotrans_IV"/>
</dbReference>
<dbReference type="GO" id="GO:0009098">
    <property type="term" value="P:L-leucine biosynthetic process"/>
    <property type="evidence" value="ECO:0007669"/>
    <property type="project" value="UniProtKB-UniPathway"/>
</dbReference>
<evidence type="ECO:0000313" key="18">
    <source>
        <dbReference type="EMBL" id="MBB5935697.1"/>
    </source>
</evidence>
<dbReference type="Pfam" id="PF01063">
    <property type="entry name" value="Aminotran_4"/>
    <property type="match status" value="1"/>
</dbReference>
<dbReference type="PANTHER" id="PTHR42743:SF11">
    <property type="entry name" value="AMINODEOXYCHORISMATE LYASE"/>
    <property type="match status" value="1"/>
</dbReference>
<dbReference type="RefSeq" id="WP_312866854.1">
    <property type="nucleotide sequence ID" value="NZ_JACHJL010000005.1"/>
</dbReference>
<dbReference type="InterPro" id="IPR050571">
    <property type="entry name" value="Class-IV_PLP-Dep_Aminotrnsfr"/>
</dbReference>
<comment type="catalytic activity">
    <reaction evidence="14 17">
        <text>L-leucine + 2-oxoglutarate = 4-methyl-2-oxopentanoate + L-glutamate</text>
        <dbReference type="Rhea" id="RHEA:18321"/>
        <dbReference type="ChEBI" id="CHEBI:16810"/>
        <dbReference type="ChEBI" id="CHEBI:17865"/>
        <dbReference type="ChEBI" id="CHEBI:29985"/>
        <dbReference type="ChEBI" id="CHEBI:57427"/>
        <dbReference type="EC" id="2.6.1.42"/>
    </reaction>
</comment>
<evidence type="ECO:0000256" key="16">
    <source>
        <dbReference type="RuleBase" id="RU004516"/>
    </source>
</evidence>
<protein>
    <recommendedName>
        <fullName evidence="17">Branched-chain-amino-acid aminotransferase</fullName>
        <shortName evidence="17">BCAT</shortName>
        <ecNumber evidence="17">2.6.1.42</ecNumber>
    </recommendedName>
</protein>
<accession>A0A7W9QAJ1</accession>
<comment type="cofactor">
    <cofactor evidence="1 16">
        <name>pyridoxal 5'-phosphate</name>
        <dbReference type="ChEBI" id="CHEBI:597326"/>
    </cofactor>
</comment>
<keyword evidence="11 17" id="KW-0100">Branched-chain amino acid biosynthesis</keyword>
<dbReference type="NCBIfam" id="NF005146">
    <property type="entry name" value="PRK06606.1"/>
    <property type="match status" value="1"/>
</dbReference>
<evidence type="ECO:0000256" key="5">
    <source>
        <dbReference type="ARBA" id="ARBA00005072"/>
    </source>
</evidence>
<dbReference type="InterPro" id="IPR018300">
    <property type="entry name" value="Aminotrans_IV_CS"/>
</dbReference>